<comment type="similarity">
    <text evidence="1">Belongs to the bacterial sugar transferase family.</text>
</comment>
<evidence type="ECO:0000256" key="3">
    <source>
        <dbReference type="SAM" id="Phobius"/>
    </source>
</evidence>
<keyword evidence="3" id="KW-1133">Transmembrane helix</keyword>
<accession>A0A7W6BWB2</accession>
<dbReference type="Pfam" id="PF02397">
    <property type="entry name" value="Bac_transf"/>
    <property type="match status" value="1"/>
</dbReference>
<evidence type="ECO:0000313" key="6">
    <source>
        <dbReference type="Proteomes" id="UP000531216"/>
    </source>
</evidence>
<dbReference type="EMBL" id="JACIDO010000010">
    <property type="protein sequence ID" value="MBB3937535.1"/>
    <property type="molecule type" value="Genomic_DNA"/>
</dbReference>
<feature type="transmembrane region" description="Helical" evidence="3">
    <location>
        <begin position="21"/>
        <end position="45"/>
    </location>
</feature>
<evidence type="ECO:0000259" key="4">
    <source>
        <dbReference type="Pfam" id="PF02397"/>
    </source>
</evidence>
<comment type="caution">
    <text evidence="5">The sequence shown here is derived from an EMBL/GenBank/DDBJ whole genome shotgun (WGS) entry which is preliminary data.</text>
</comment>
<dbReference type="PANTHER" id="PTHR30576">
    <property type="entry name" value="COLANIC BIOSYNTHESIS UDP-GLUCOSE LIPID CARRIER TRANSFERASE"/>
    <property type="match status" value="1"/>
</dbReference>
<dbReference type="AlphaFoldDB" id="A0A7W6BWB2"/>
<sequence length="219" mass="24107">MTPALRRSAGMRALRAGLGRALALLTLLALLPLALVTAMLVFVTLGRPLLFWQRRSGLHGQAFVLWKFRTMREARDARGELLPDALRQTALTRLLRATRLDEVPQLLAIFRGQMALVGPRPLLPETIAGFGALGAVRSSVLPGLTGWAQVNGNTCLSDREKLALDLWYVENRSFALDCRILALTVLVILTGERRNLGNLERARPILRDLEATTAASVRP</sequence>
<gene>
    <name evidence="5" type="ORF">GGR05_003702</name>
</gene>
<keyword evidence="3" id="KW-0812">Transmembrane</keyword>
<evidence type="ECO:0000256" key="1">
    <source>
        <dbReference type="ARBA" id="ARBA00006464"/>
    </source>
</evidence>
<dbReference type="Proteomes" id="UP000531216">
    <property type="component" value="Unassembled WGS sequence"/>
</dbReference>
<dbReference type="GO" id="GO:0016780">
    <property type="term" value="F:phosphotransferase activity, for other substituted phosphate groups"/>
    <property type="evidence" value="ECO:0007669"/>
    <property type="project" value="TreeGrafter"/>
</dbReference>
<feature type="domain" description="Bacterial sugar transferase" evidence="4">
    <location>
        <begin position="21"/>
        <end position="189"/>
    </location>
</feature>
<dbReference type="RefSeq" id="WP_244546039.1">
    <property type="nucleotide sequence ID" value="NZ_FOOA01000015.1"/>
</dbReference>
<keyword evidence="6" id="KW-1185">Reference proteome</keyword>
<reference evidence="5 6" key="1">
    <citation type="submission" date="2020-08" db="EMBL/GenBank/DDBJ databases">
        <title>Genomic Encyclopedia of Type Strains, Phase IV (KMG-IV): sequencing the most valuable type-strain genomes for metagenomic binning, comparative biology and taxonomic classification.</title>
        <authorList>
            <person name="Goeker M."/>
        </authorList>
    </citation>
    <scope>NUCLEOTIDE SEQUENCE [LARGE SCALE GENOMIC DNA]</scope>
    <source>
        <strain evidence="5 6">DSM 25024</strain>
    </source>
</reference>
<organism evidence="5 6">
    <name type="scientific">Aureimonas phyllosphaerae</name>
    <dbReference type="NCBI Taxonomy" id="1166078"/>
    <lineage>
        <taxon>Bacteria</taxon>
        <taxon>Pseudomonadati</taxon>
        <taxon>Pseudomonadota</taxon>
        <taxon>Alphaproteobacteria</taxon>
        <taxon>Hyphomicrobiales</taxon>
        <taxon>Aurantimonadaceae</taxon>
        <taxon>Aureimonas</taxon>
    </lineage>
</organism>
<dbReference type="GO" id="GO:0000271">
    <property type="term" value="P:polysaccharide biosynthetic process"/>
    <property type="evidence" value="ECO:0007669"/>
    <property type="project" value="UniProtKB-KW"/>
</dbReference>
<evidence type="ECO:0000313" key="5">
    <source>
        <dbReference type="EMBL" id="MBB3937535.1"/>
    </source>
</evidence>
<keyword evidence="5" id="KW-0808">Transferase</keyword>
<keyword evidence="3" id="KW-0472">Membrane</keyword>
<proteinExistence type="inferred from homology"/>
<keyword evidence="2" id="KW-0270">Exopolysaccharide synthesis</keyword>
<dbReference type="InterPro" id="IPR003362">
    <property type="entry name" value="Bact_transf"/>
</dbReference>
<dbReference type="PANTHER" id="PTHR30576:SF8">
    <property type="entry name" value="UNDECAPRENYL-PHOSPHATE GALACTOSE PHOSPHOTRANSFERASE"/>
    <property type="match status" value="1"/>
</dbReference>
<evidence type="ECO:0000256" key="2">
    <source>
        <dbReference type="ARBA" id="ARBA00023169"/>
    </source>
</evidence>
<name>A0A7W6BWB2_9HYPH</name>
<protein>
    <submittedName>
        <fullName evidence="5">Lipopolysaccharide/colanic/teichoic acid biosynthesis glycosyltransferase</fullName>
    </submittedName>
</protein>